<accession>A0A2G8TJA4</accession>
<evidence type="ECO:0000313" key="4">
    <source>
        <dbReference type="Proteomes" id="UP000230390"/>
    </source>
</evidence>
<dbReference type="InterPro" id="IPR052019">
    <property type="entry name" value="F420H2_bilvrd_red/Heme_oxyg"/>
</dbReference>
<dbReference type="RefSeq" id="WP_099787001.1">
    <property type="nucleotide sequence ID" value="NZ_JBHLYV010000001.1"/>
</dbReference>
<dbReference type="InterPro" id="IPR012349">
    <property type="entry name" value="Split_barrel_FMN-bd"/>
</dbReference>
<dbReference type="OrthoDB" id="8705255at2"/>
<reference evidence="3 4" key="1">
    <citation type="submission" date="2017-10" db="EMBL/GenBank/DDBJ databases">
        <title>Massilia psychrophilum sp. nov., a novel purple-pigmented bacterium isolated from Tianshan glacier, Xinjiang Municipality, China.</title>
        <authorList>
            <person name="Wang H."/>
        </authorList>
    </citation>
    <scope>NUCLEOTIDE SEQUENCE [LARGE SCALE GENOMIC DNA]</scope>
    <source>
        <strain evidence="3 4">JCM 30074</strain>
    </source>
</reference>
<dbReference type="GO" id="GO:0005829">
    <property type="term" value="C:cytosol"/>
    <property type="evidence" value="ECO:0007669"/>
    <property type="project" value="TreeGrafter"/>
</dbReference>
<evidence type="ECO:0000313" key="3">
    <source>
        <dbReference type="EMBL" id="PIL46112.1"/>
    </source>
</evidence>
<dbReference type="Pfam" id="PF01243">
    <property type="entry name" value="PNPOx_N"/>
    <property type="match status" value="1"/>
</dbReference>
<dbReference type="Gene3D" id="2.30.110.10">
    <property type="entry name" value="Electron Transport, Fmn-binding Protein, Chain A"/>
    <property type="match status" value="1"/>
</dbReference>
<evidence type="ECO:0000259" key="2">
    <source>
        <dbReference type="Pfam" id="PF01243"/>
    </source>
</evidence>
<keyword evidence="4" id="KW-1185">Reference proteome</keyword>
<dbReference type="GO" id="GO:0016627">
    <property type="term" value="F:oxidoreductase activity, acting on the CH-CH group of donors"/>
    <property type="evidence" value="ECO:0007669"/>
    <property type="project" value="TreeGrafter"/>
</dbReference>
<dbReference type="PANTHER" id="PTHR35176:SF6">
    <property type="entry name" value="HEME OXYGENASE HI_0854-RELATED"/>
    <property type="match status" value="1"/>
</dbReference>
<dbReference type="PANTHER" id="PTHR35176">
    <property type="entry name" value="HEME OXYGENASE HI_0854-RELATED"/>
    <property type="match status" value="1"/>
</dbReference>
<feature type="domain" description="Pyridoxamine 5'-phosphate oxidase N-terminal" evidence="2">
    <location>
        <begin position="16"/>
        <end position="102"/>
    </location>
</feature>
<dbReference type="GO" id="GO:0070967">
    <property type="term" value="F:coenzyme F420 binding"/>
    <property type="evidence" value="ECO:0007669"/>
    <property type="project" value="TreeGrafter"/>
</dbReference>
<proteinExistence type="predicted"/>
<dbReference type="SUPFAM" id="SSF50475">
    <property type="entry name" value="FMN-binding split barrel"/>
    <property type="match status" value="1"/>
</dbReference>
<gene>
    <name evidence="3" type="ORF">CR105_03195</name>
</gene>
<comment type="caution">
    <text evidence="3">The sequence shown here is derived from an EMBL/GenBank/DDBJ whole genome shotgun (WGS) entry which is preliminary data.</text>
</comment>
<dbReference type="InterPro" id="IPR011576">
    <property type="entry name" value="Pyridox_Oxase_N"/>
</dbReference>
<sequence>MQQLDSTTLELAAKILGAARELTLATVRADGSPHASTVNFACEDLIIYAAISIDGGKAHDLGRDARVALTVNAPYDTWSEIQGMSIDGRAAFITEPAELSFAGALLLHKLPDYARIITEPQVLPWPGMLFIRITPQRLALLDYTRGFGHTDTFDLHEAVHAV</sequence>
<protein>
    <submittedName>
        <fullName evidence="3">Pyridoxamine 5'-phosphate oxidase</fullName>
    </submittedName>
</protein>
<organism evidence="3 4">
    <name type="scientific">Massilia eurypsychrophila</name>
    <dbReference type="NCBI Taxonomy" id="1485217"/>
    <lineage>
        <taxon>Bacteria</taxon>
        <taxon>Pseudomonadati</taxon>
        <taxon>Pseudomonadota</taxon>
        <taxon>Betaproteobacteria</taxon>
        <taxon>Burkholderiales</taxon>
        <taxon>Oxalobacteraceae</taxon>
        <taxon>Telluria group</taxon>
        <taxon>Massilia</taxon>
    </lineage>
</organism>
<evidence type="ECO:0000256" key="1">
    <source>
        <dbReference type="ARBA" id="ARBA00023002"/>
    </source>
</evidence>
<name>A0A2G8TJA4_9BURK</name>
<dbReference type="AlphaFoldDB" id="A0A2G8TJA4"/>
<dbReference type="Proteomes" id="UP000230390">
    <property type="component" value="Unassembled WGS sequence"/>
</dbReference>
<dbReference type="EMBL" id="PDOC01000002">
    <property type="protein sequence ID" value="PIL46112.1"/>
    <property type="molecule type" value="Genomic_DNA"/>
</dbReference>
<keyword evidence="1" id="KW-0560">Oxidoreductase</keyword>